<evidence type="ECO:0000256" key="5">
    <source>
        <dbReference type="ARBA" id="ARBA00023118"/>
    </source>
</evidence>
<keyword evidence="10" id="KW-1185">Reference proteome</keyword>
<evidence type="ECO:0000313" key="9">
    <source>
        <dbReference type="EMBL" id="EES51821.1"/>
    </source>
</evidence>
<accession>C6HZN3</accession>
<comment type="similarity">
    <text evidence="2">Belongs to the CRISPR-associated Csm5 family.</text>
</comment>
<evidence type="ECO:0000256" key="1">
    <source>
        <dbReference type="ARBA" id="ARBA00003088"/>
    </source>
</evidence>
<evidence type="ECO:0000256" key="7">
    <source>
        <dbReference type="SAM" id="Coils"/>
    </source>
</evidence>
<dbReference type="PANTHER" id="PTHR38007">
    <property type="entry name" value="CRISPR SYSTEM CMS PROTEIN CSM5"/>
    <property type="match status" value="1"/>
</dbReference>
<dbReference type="PANTHER" id="PTHR38007:SF1">
    <property type="entry name" value="CRISPR SYSTEM CMS PROTEIN CSM5"/>
    <property type="match status" value="1"/>
</dbReference>
<dbReference type="InterPro" id="IPR005537">
    <property type="entry name" value="RAMP_III_fam"/>
</dbReference>
<dbReference type="InterPro" id="IPR010173">
    <property type="entry name" value="CRISPR-assoc_Csm5"/>
</dbReference>
<feature type="coiled-coil region" evidence="7">
    <location>
        <begin position="425"/>
        <end position="454"/>
    </location>
</feature>
<proteinExistence type="inferred from homology"/>
<keyword evidence="4" id="KW-0694">RNA-binding</keyword>
<dbReference type="Pfam" id="PF03787">
    <property type="entry name" value="RAMPs"/>
    <property type="match status" value="1"/>
</dbReference>
<evidence type="ECO:0000313" key="10">
    <source>
        <dbReference type="Proteomes" id="UP000009374"/>
    </source>
</evidence>
<organism evidence="9 10">
    <name type="scientific">Leptospirillum ferrodiazotrophum</name>
    <dbReference type="NCBI Taxonomy" id="412449"/>
    <lineage>
        <taxon>Bacteria</taxon>
        <taxon>Pseudomonadati</taxon>
        <taxon>Nitrospirota</taxon>
        <taxon>Nitrospiria</taxon>
        <taxon>Nitrospirales</taxon>
        <taxon>Nitrospiraceae</taxon>
        <taxon>Leptospirillum</taxon>
    </lineage>
</organism>
<dbReference type="GO" id="GO:0003723">
    <property type="term" value="F:RNA binding"/>
    <property type="evidence" value="ECO:0007669"/>
    <property type="project" value="UniProtKB-KW"/>
</dbReference>
<feature type="domain" description="CRISPR type III-associated protein" evidence="8">
    <location>
        <begin position="10"/>
        <end position="204"/>
    </location>
</feature>
<dbReference type="Proteomes" id="UP000009374">
    <property type="component" value="Unassembled WGS sequence"/>
</dbReference>
<evidence type="ECO:0000259" key="8">
    <source>
        <dbReference type="Pfam" id="PF03787"/>
    </source>
</evidence>
<reference evidence="9 10" key="1">
    <citation type="journal article" date="2009" name="Appl. Environ. Microbiol.">
        <title>Community genomic and proteomic analyses of chemoautotrophic iron-oxidizing "Leptospirillum rubarum" (Group II) and "Leptospirillum ferrodiazotrophum" (Group III) bacteria in acid mine drainage biofilms.</title>
        <authorList>
            <person name="Goltsman D.S."/>
            <person name="Denef V.J."/>
            <person name="Singer S.W."/>
            <person name="VerBerkmoes N.C."/>
            <person name="Lefsrud M."/>
            <person name="Mueller R.S."/>
            <person name="Dick G.J."/>
            <person name="Sun C.L."/>
            <person name="Wheeler K.E."/>
            <person name="Zemla A."/>
            <person name="Baker B.J."/>
            <person name="Hauser L."/>
            <person name="Land M."/>
            <person name="Shah M.B."/>
            <person name="Thelen M.P."/>
            <person name="Hettich R.L."/>
            <person name="Banfield J.F."/>
        </authorList>
    </citation>
    <scope>NUCLEOTIDE SEQUENCE [LARGE SCALE GENOMIC DNA]</scope>
</reference>
<evidence type="ECO:0000256" key="2">
    <source>
        <dbReference type="ARBA" id="ARBA00006680"/>
    </source>
</evidence>
<dbReference type="AlphaFoldDB" id="C6HZN3"/>
<keyword evidence="7" id="KW-0175">Coiled coil</keyword>
<evidence type="ECO:0000256" key="6">
    <source>
        <dbReference type="ARBA" id="ARBA00031720"/>
    </source>
</evidence>
<name>C6HZN3_9BACT</name>
<comment type="function">
    <text evidence="1">This subunit might be involved in maturation of a crRNA intermediate to its mature form.</text>
</comment>
<gene>
    <name evidence="9" type="ORF">UBAL3_95450041</name>
</gene>
<evidence type="ECO:0000256" key="4">
    <source>
        <dbReference type="ARBA" id="ARBA00022884"/>
    </source>
</evidence>
<dbReference type="GO" id="GO:0051607">
    <property type="term" value="P:defense response to virus"/>
    <property type="evidence" value="ECO:0007669"/>
    <property type="project" value="UniProtKB-KW"/>
</dbReference>
<keyword evidence="5" id="KW-0051">Antiviral defense</keyword>
<sequence length="540" mass="61834">MRKEFYALRLTPLSPLHIGTGDTYDPTNYIIRDGLLLQFDPATILREMDPSLRAILDGVLREPMSDHLIRKLQKFFAEHGSDIIMAHHLRTMPVSAKVETLYQERLGAVAQRESTGRNIINQLEIKRPATDPASFRPLLFGSSLKGSLRTAILDSSLAKIPAQNRGAFMRGIDLEKKIFNYQKFEQDPLRLLQISDAHIHGGDEGEMASRVFFALNRKKFVQEKINTRASNLDVILESLTPARPRLLAGSLHLTRLDAQERGKYREKVPDRDFSLDDIVTFCNSFYIRNFHEEMESLRSQELVDVDWERAMNRLIGEIKGRPGTFLLRCGFHTGAESKTLEGYRNISVKQKSGNVFLDHATTVWLAGDAKEQMSGLIPFGWLLVEATPEGGPLSEWTLLDEFCQREASLLSDKRKRFDSLRKGYLQKDEERRQKRQEEEARLTEQRRIEEEKKKRLASLSPNLQTVEGFVAKCEGKIALSKGKKDRPFTEFYSLAKKLVEESRSQGWSEEEAKALGEAILFWVPQIESIDKKDLRKRLGL</sequence>
<evidence type="ECO:0000256" key="3">
    <source>
        <dbReference type="ARBA" id="ARBA00016113"/>
    </source>
</evidence>
<protein>
    <recommendedName>
        <fullName evidence="3">CRISPR system Cms protein Csm5</fullName>
    </recommendedName>
    <alternativeName>
        <fullName evidence="6">CRISPR type III A-associated protein Csm5</fullName>
    </alternativeName>
</protein>
<dbReference type="EMBL" id="GG693884">
    <property type="protein sequence ID" value="EES51821.1"/>
    <property type="molecule type" value="Genomic_DNA"/>
</dbReference>